<name>K0PYL6_9HYPH</name>
<comment type="caution">
    <text evidence="1">The sequence shown here is derived from an EMBL/GenBank/DDBJ whole genome shotgun (WGS) entry which is preliminary data.</text>
</comment>
<proteinExistence type="predicted"/>
<accession>K0PYL6</accession>
<dbReference type="AlphaFoldDB" id="K0PYL6"/>
<evidence type="ECO:0000313" key="2">
    <source>
        <dbReference type="Proteomes" id="UP000009319"/>
    </source>
</evidence>
<dbReference type="Proteomes" id="UP000009319">
    <property type="component" value="Unassembled WGS sequence"/>
</dbReference>
<keyword evidence="2" id="KW-1185">Reference proteome</keyword>
<protein>
    <submittedName>
        <fullName evidence="1">Uncharacterized protein</fullName>
    </submittedName>
</protein>
<dbReference type="HOGENOM" id="CLU_3029291_0_0_5"/>
<organism evidence="1 2">
    <name type="scientific">Rhizobium mesoamericanum STM3625</name>
    <dbReference type="NCBI Taxonomy" id="1211777"/>
    <lineage>
        <taxon>Bacteria</taxon>
        <taxon>Pseudomonadati</taxon>
        <taxon>Pseudomonadota</taxon>
        <taxon>Alphaproteobacteria</taxon>
        <taxon>Hyphomicrobiales</taxon>
        <taxon>Rhizobiaceae</taxon>
        <taxon>Rhizobium/Agrobacterium group</taxon>
        <taxon>Rhizobium</taxon>
    </lineage>
</organism>
<gene>
    <name evidence="1" type="ORF">BN77_2222</name>
</gene>
<reference evidence="1 2" key="1">
    <citation type="journal article" date="2013" name="Genome Announc.">
        <title>Draft Genome Sequence of Rhizobium mesoamericanum STM3625, a Nitrogen-Fixing Symbiont of Mimosa pudica Isolated in French Guiana (South America).</title>
        <authorList>
            <person name="Moulin L."/>
            <person name="Mornico D."/>
            <person name="Melkonian R."/>
            <person name="Klonowska A."/>
        </authorList>
    </citation>
    <scope>NUCLEOTIDE SEQUENCE [LARGE SCALE GENOMIC DNA]</scope>
    <source>
        <strain evidence="1 2">STM3625</strain>
    </source>
</reference>
<evidence type="ECO:0000313" key="1">
    <source>
        <dbReference type="EMBL" id="CCM75064.1"/>
    </source>
</evidence>
<sequence>MRDRRPSLSLRGRKSLPTRLYGASHNVSAGNHMIAGREARLSDLNWEAPFAVYFR</sequence>
<dbReference type="EMBL" id="CANI01000009">
    <property type="protein sequence ID" value="CCM75064.1"/>
    <property type="molecule type" value="Genomic_DNA"/>
</dbReference>